<feature type="transmembrane region" description="Helical" evidence="6">
    <location>
        <begin position="89"/>
        <end position="110"/>
    </location>
</feature>
<feature type="transmembrane region" description="Helical" evidence="6">
    <location>
        <begin position="130"/>
        <end position="148"/>
    </location>
</feature>
<dbReference type="PIRSF" id="PIRSF038958">
    <property type="entry name" value="PG_synth_SpoVB"/>
    <property type="match status" value="1"/>
</dbReference>
<gene>
    <name evidence="7" type="ORF">RYX45_12545</name>
</gene>
<feature type="transmembrane region" description="Helical" evidence="6">
    <location>
        <begin position="339"/>
        <end position="365"/>
    </location>
</feature>
<evidence type="ECO:0000256" key="2">
    <source>
        <dbReference type="ARBA" id="ARBA00022475"/>
    </source>
</evidence>
<evidence type="ECO:0000256" key="5">
    <source>
        <dbReference type="ARBA" id="ARBA00023136"/>
    </source>
</evidence>
<feature type="transmembrane region" description="Helical" evidence="6">
    <location>
        <begin position="377"/>
        <end position="395"/>
    </location>
</feature>
<feature type="transmembrane region" description="Helical" evidence="6">
    <location>
        <begin position="431"/>
        <end position="453"/>
    </location>
</feature>
<comment type="subcellular location">
    <subcellularLocation>
        <location evidence="1">Cell membrane</location>
        <topology evidence="1">Multi-pass membrane protein</topology>
    </subcellularLocation>
</comment>
<comment type="caution">
    <text evidence="7">The sequence shown here is derived from an EMBL/GenBank/DDBJ whole genome shotgun (WGS) entry which is preliminary data.</text>
</comment>
<feature type="transmembrane region" description="Helical" evidence="6">
    <location>
        <begin position="404"/>
        <end position="425"/>
    </location>
</feature>
<dbReference type="InterPro" id="IPR050833">
    <property type="entry name" value="Poly_Biosynth_Transport"/>
</dbReference>
<accession>A0AAJ2NP86</accession>
<sequence length="544" mass="58847">MADQKLMRGTMVLTAATLISKILGFVYIVPFSALVGQVGLALYGYGYAQYVVILSLATLGVPLAVSKFVSKYHSLGDYETGHRLFKSGLLFMSITGFLAFLTLFLLAPVLAPSILPVEKPGGNTQADVIFTIRMVSVALIIVPVMAVIRGYFQGFQSMGPTSVSQVVEQIVRISFILAMAFIIVGVGDGGIGLAVGFATFGAFVGGLGGLAVLLYYWFKRRKHILKQVEESTIRHDLTLPQMYKELIAYALPLSFVGLAIPLFQYVDLFTVNNALSGTSYEAVSEAFFGALNQSVHKIVLIPMALATALSITLVPTITKSFTSGDHDALQRQITQTYQIILFISVPAAVGMAALAYPVFASLYGLEDLAIGGMVLQYYGPMTLLFSLFAVTAAILQGMNRQKQAVLSLVAALLVKLALNYLLLLLMGPAGAIVSTYAGYLVGIMINVWAIGRYAQFDYSSIFKRFLLVLMFSGVMAGAVVLGINGLQSFMPLDTRLNSFILMFIGVGIGALVYGYLVYRSGLAEKVLGHRFRFLKRKKAAKENS</sequence>
<dbReference type="Proteomes" id="UP001285636">
    <property type="component" value="Unassembled WGS sequence"/>
</dbReference>
<feature type="transmembrane region" description="Helical" evidence="6">
    <location>
        <begin position="47"/>
        <end position="69"/>
    </location>
</feature>
<feature type="transmembrane region" description="Helical" evidence="6">
    <location>
        <begin position="246"/>
        <end position="266"/>
    </location>
</feature>
<dbReference type="PANTHER" id="PTHR30250:SF21">
    <property type="entry name" value="LIPID II FLIPPASE MURJ"/>
    <property type="match status" value="1"/>
</dbReference>
<dbReference type="GO" id="GO:0005886">
    <property type="term" value="C:plasma membrane"/>
    <property type="evidence" value="ECO:0007669"/>
    <property type="project" value="UniProtKB-SubCell"/>
</dbReference>
<evidence type="ECO:0000256" key="4">
    <source>
        <dbReference type="ARBA" id="ARBA00022989"/>
    </source>
</evidence>
<organism evidence="7 8">
    <name type="scientific">Alkalihalophilus pseudofirmus</name>
    <name type="common">Bacillus pseudofirmus</name>
    <dbReference type="NCBI Taxonomy" id="79885"/>
    <lineage>
        <taxon>Bacteria</taxon>
        <taxon>Bacillati</taxon>
        <taxon>Bacillota</taxon>
        <taxon>Bacilli</taxon>
        <taxon>Bacillales</taxon>
        <taxon>Bacillaceae</taxon>
        <taxon>Alkalihalophilus</taxon>
    </lineage>
</organism>
<feature type="transmembrane region" description="Helical" evidence="6">
    <location>
        <begin position="169"/>
        <end position="187"/>
    </location>
</feature>
<dbReference type="InterPro" id="IPR024923">
    <property type="entry name" value="PG_synth_SpoVB"/>
</dbReference>
<keyword evidence="4 6" id="KW-1133">Transmembrane helix</keyword>
<feature type="transmembrane region" description="Helical" evidence="6">
    <location>
        <begin position="298"/>
        <end position="318"/>
    </location>
</feature>
<dbReference type="CDD" id="cd13124">
    <property type="entry name" value="MATE_SpoVB_like"/>
    <property type="match status" value="1"/>
</dbReference>
<reference evidence="7" key="1">
    <citation type="submission" date="2023-10" db="EMBL/GenBank/DDBJ databases">
        <title>Screening of Alkalihalophilus pseudofirmusBZ-TG-HK211 and Its Alleviation of Salt Stress on Rapeseed Growth.</title>
        <authorList>
            <person name="Zhao B."/>
            <person name="Guo T."/>
        </authorList>
    </citation>
    <scope>NUCLEOTIDE SEQUENCE</scope>
    <source>
        <strain evidence="7">BZ-TG-HK211</strain>
    </source>
</reference>
<dbReference type="EMBL" id="JAWJAY010000002">
    <property type="protein sequence ID" value="MDV2886011.1"/>
    <property type="molecule type" value="Genomic_DNA"/>
</dbReference>
<dbReference type="RefSeq" id="WP_323466918.1">
    <property type="nucleotide sequence ID" value="NZ_CP144224.1"/>
</dbReference>
<dbReference type="Pfam" id="PF01943">
    <property type="entry name" value="Polysacc_synt"/>
    <property type="match status" value="1"/>
</dbReference>
<evidence type="ECO:0000256" key="6">
    <source>
        <dbReference type="SAM" id="Phobius"/>
    </source>
</evidence>
<feature type="transmembrane region" description="Helical" evidence="6">
    <location>
        <begin position="498"/>
        <end position="518"/>
    </location>
</feature>
<keyword evidence="2" id="KW-1003">Cell membrane</keyword>
<dbReference type="AlphaFoldDB" id="A0AAJ2NP86"/>
<evidence type="ECO:0000256" key="1">
    <source>
        <dbReference type="ARBA" id="ARBA00004651"/>
    </source>
</evidence>
<feature type="transmembrane region" description="Helical" evidence="6">
    <location>
        <begin position="193"/>
        <end position="218"/>
    </location>
</feature>
<protein>
    <submittedName>
        <fullName evidence="7">Polysaccharide biosynthesis protein</fullName>
    </submittedName>
</protein>
<dbReference type="InterPro" id="IPR002797">
    <property type="entry name" value="Polysacc_synth"/>
</dbReference>
<keyword evidence="3 6" id="KW-0812">Transmembrane</keyword>
<proteinExistence type="predicted"/>
<name>A0AAJ2NP86_ALKPS</name>
<evidence type="ECO:0000256" key="3">
    <source>
        <dbReference type="ARBA" id="ARBA00022692"/>
    </source>
</evidence>
<feature type="transmembrane region" description="Helical" evidence="6">
    <location>
        <begin position="12"/>
        <end position="35"/>
    </location>
</feature>
<feature type="transmembrane region" description="Helical" evidence="6">
    <location>
        <begin position="465"/>
        <end position="486"/>
    </location>
</feature>
<dbReference type="PANTHER" id="PTHR30250">
    <property type="entry name" value="PST FAMILY PREDICTED COLANIC ACID TRANSPORTER"/>
    <property type="match status" value="1"/>
</dbReference>
<evidence type="ECO:0000313" key="7">
    <source>
        <dbReference type="EMBL" id="MDV2886011.1"/>
    </source>
</evidence>
<keyword evidence="5 6" id="KW-0472">Membrane</keyword>
<evidence type="ECO:0000313" key="8">
    <source>
        <dbReference type="Proteomes" id="UP001285636"/>
    </source>
</evidence>